<evidence type="ECO:0000313" key="2">
    <source>
        <dbReference type="EMBL" id="CAI0461451.1"/>
    </source>
</evidence>
<evidence type="ECO:0000256" key="1">
    <source>
        <dbReference type="SAM" id="MobiDB-lite"/>
    </source>
</evidence>
<comment type="caution">
    <text evidence="2">The sequence shown here is derived from an EMBL/GenBank/DDBJ whole genome shotgun (WGS) entry which is preliminary data.</text>
</comment>
<name>A0AAV0NTL6_9ROSI</name>
<feature type="compositionally biased region" description="Basic residues" evidence="1">
    <location>
        <begin position="38"/>
        <end position="48"/>
    </location>
</feature>
<evidence type="ECO:0008006" key="4">
    <source>
        <dbReference type="Google" id="ProtNLM"/>
    </source>
</evidence>
<dbReference type="AlphaFoldDB" id="A0AAV0NTL6"/>
<protein>
    <recommendedName>
        <fullName evidence="4">Ribosomal protein L33</fullName>
    </recommendedName>
</protein>
<keyword evidence="3" id="KW-1185">Reference proteome</keyword>
<feature type="region of interest" description="Disordered" evidence="1">
    <location>
        <begin position="27"/>
        <end position="48"/>
    </location>
</feature>
<accession>A0AAV0NTL6</accession>
<proteinExistence type="predicted"/>
<organism evidence="2 3">
    <name type="scientific">Linum tenue</name>
    <dbReference type="NCBI Taxonomy" id="586396"/>
    <lineage>
        <taxon>Eukaryota</taxon>
        <taxon>Viridiplantae</taxon>
        <taxon>Streptophyta</taxon>
        <taxon>Embryophyta</taxon>
        <taxon>Tracheophyta</taxon>
        <taxon>Spermatophyta</taxon>
        <taxon>Magnoliopsida</taxon>
        <taxon>eudicotyledons</taxon>
        <taxon>Gunneridae</taxon>
        <taxon>Pentapetalae</taxon>
        <taxon>rosids</taxon>
        <taxon>fabids</taxon>
        <taxon>Malpighiales</taxon>
        <taxon>Linaceae</taxon>
        <taxon>Linum</taxon>
    </lineage>
</organism>
<evidence type="ECO:0000313" key="3">
    <source>
        <dbReference type="Proteomes" id="UP001154282"/>
    </source>
</evidence>
<sequence length="48" mass="5539">MPKVHIYRLRKPNTRPKPTRILLTSLDYSANPFPNTKGKPKPKGNKTH</sequence>
<reference evidence="2" key="1">
    <citation type="submission" date="2022-08" db="EMBL/GenBank/DDBJ databases">
        <authorList>
            <person name="Gutierrez-Valencia J."/>
        </authorList>
    </citation>
    <scope>NUCLEOTIDE SEQUENCE</scope>
</reference>
<gene>
    <name evidence="2" type="ORF">LITE_LOCUS34935</name>
</gene>
<dbReference type="Proteomes" id="UP001154282">
    <property type="component" value="Unassembled WGS sequence"/>
</dbReference>
<dbReference type="EMBL" id="CAMGYJ010000008">
    <property type="protein sequence ID" value="CAI0461451.1"/>
    <property type="molecule type" value="Genomic_DNA"/>
</dbReference>